<feature type="domain" description="Protein kinase" evidence="1">
    <location>
        <begin position="231"/>
        <end position="495"/>
    </location>
</feature>
<dbReference type="Proteomes" id="UP001434337">
    <property type="component" value="Chromosome"/>
</dbReference>
<evidence type="ECO:0000313" key="3">
    <source>
        <dbReference type="Proteomes" id="UP001434337"/>
    </source>
</evidence>
<name>A0ABZ3C7B3_9ACTN</name>
<dbReference type="PROSITE" id="PS50011">
    <property type="entry name" value="PROTEIN_KINASE_DOM"/>
    <property type="match status" value="1"/>
</dbReference>
<dbReference type="SUPFAM" id="SSF158745">
    <property type="entry name" value="LanC-like"/>
    <property type="match status" value="1"/>
</dbReference>
<keyword evidence="3" id="KW-1185">Reference proteome</keyword>
<dbReference type="SMART" id="SM01260">
    <property type="entry name" value="LANC_like"/>
    <property type="match status" value="1"/>
</dbReference>
<accession>A0ABZ3C7B3</accession>
<dbReference type="InterPro" id="IPR007822">
    <property type="entry name" value="LANC-like"/>
</dbReference>
<dbReference type="InterPro" id="IPR058053">
    <property type="entry name" value="RamC_C"/>
</dbReference>
<dbReference type="RefSeq" id="WP_232547088.1">
    <property type="nucleotide sequence ID" value="NZ_CP115965.1"/>
</dbReference>
<dbReference type="InterPro" id="IPR053524">
    <property type="entry name" value="Aerial_hyphae_peptide-synth"/>
</dbReference>
<dbReference type="CDD" id="cd04791">
    <property type="entry name" value="LanC_SerThrkinase"/>
    <property type="match status" value="1"/>
</dbReference>
<dbReference type="NCBIfam" id="NF038151">
    <property type="entry name" value="lanthi_synth_III"/>
    <property type="match status" value="1"/>
</dbReference>
<protein>
    <submittedName>
        <fullName evidence="2">Class III lanthionine synthetase LanKC</fullName>
    </submittedName>
</protein>
<dbReference type="SMART" id="SM00220">
    <property type="entry name" value="S_TKc"/>
    <property type="match status" value="1"/>
</dbReference>
<dbReference type="InterPro" id="IPR057929">
    <property type="entry name" value="RamC_N"/>
</dbReference>
<dbReference type="InterPro" id="IPR000719">
    <property type="entry name" value="Prot_kinase_dom"/>
</dbReference>
<gene>
    <name evidence="2" type="primary">lanKC</name>
    <name evidence="2" type="ORF">PCC79_15995</name>
</gene>
<sequence>MGVRPEYFMAAQHGSPYYGRPRRVDELIGPGESLQGEELPAGWLRQTWGVWEGWTPRDWTPRLQGWKIHVSASLGCARETLARTTRVCAARGVAFKFLPVEGMLADSNGKQNDRGASGKFITIYPDDDAQLGELLDELDETLTGQEGPYILSDLRFRDAPVYVRYGAIMALNFPDPTDRPVAAIVTGDALTLTEDHRQPRFSLPDGVQLPACLEESYARSRQSSPSRLREFKAISALHFSNAGGVYKATLPDGARHVLREARPHTGLDGRGRDAIARQRDEEITLTELADVPGVQRLLGSFSAWEHRYLELEYVDGRTLTAWMVQNSACDVRDGGEKKRAYVQRAHHVVRQLIDTVQRIHERGWCIGDLHPGNIMVTESDEVVILDFEDATRRGEDRAVGFRVFEFCAPEEFSAEQADWYAVSRSIMLLYFADWELEVIAPAFWDRARSRLASEFGAESAAQLDEVMALFPATERHLLSPREPVGLWDERPHPDAAIVALDEGITWSRQFSPRNSYPGDCSQPGDVSETWGYGRAGVAWARARIGRPVPDDDIAALERAAEGWTAEDAPGLVDGLAGIALALGEVGRPEQAVAAARTALAGAEARRRLDLQAGLTGVLLAGFELAGATRDDDLLERCRTSYERLHRAVAAGGSSLAALTHRRGLHFGLSGLALVDLSAHRATGEAPLLDRAIDRITDEVAACFVTADGDMMVRDVDNNRALPYLEWGSAGVWVVVMIAERLAKQQLLTDEQRAAFARACSSDFYVYPSLLHGRAGTLAALAADGTDHAEIQRQQDFVLDTLLHREGMAFTAGDGFLRLSSDLATGAAGVALGLHSVRRGRPFDWLPLAKGTADALAGLPTPQPVPGFVPASLAGAMVGHG</sequence>
<dbReference type="SUPFAM" id="SSF56112">
    <property type="entry name" value="Protein kinase-like (PK-like)"/>
    <property type="match status" value="1"/>
</dbReference>
<organism evidence="2 3">
    <name type="scientific">Propioniciclava soli</name>
    <dbReference type="NCBI Taxonomy" id="2775081"/>
    <lineage>
        <taxon>Bacteria</taxon>
        <taxon>Bacillati</taxon>
        <taxon>Actinomycetota</taxon>
        <taxon>Actinomycetes</taxon>
        <taxon>Propionibacteriales</taxon>
        <taxon>Propionibacteriaceae</taxon>
        <taxon>Propioniciclava</taxon>
    </lineage>
</organism>
<proteinExistence type="predicted"/>
<dbReference type="Gene3D" id="1.10.510.10">
    <property type="entry name" value="Transferase(Phosphotransferase) domain 1"/>
    <property type="match status" value="1"/>
</dbReference>
<dbReference type="Gene3D" id="1.50.10.20">
    <property type="match status" value="1"/>
</dbReference>
<dbReference type="InterPro" id="IPR011009">
    <property type="entry name" value="Kinase-like_dom_sf"/>
</dbReference>
<dbReference type="Pfam" id="PF00069">
    <property type="entry name" value="Pkinase"/>
    <property type="match status" value="1"/>
</dbReference>
<dbReference type="Pfam" id="PF25816">
    <property type="entry name" value="RamC_N"/>
    <property type="match status" value="1"/>
</dbReference>
<evidence type="ECO:0000313" key="2">
    <source>
        <dbReference type="EMBL" id="WZW98368.1"/>
    </source>
</evidence>
<evidence type="ECO:0000259" key="1">
    <source>
        <dbReference type="PROSITE" id="PS50011"/>
    </source>
</evidence>
<dbReference type="EMBL" id="CP115965">
    <property type="protein sequence ID" value="WZW98368.1"/>
    <property type="molecule type" value="Genomic_DNA"/>
</dbReference>
<reference evidence="2 3" key="1">
    <citation type="journal article" date="2023" name="Environ Microbiome">
        <title>A coral-associated actinobacterium mitigates coral bleaching under heat stress.</title>
        <authorList>
            <person name="Li J."/>
            <person name="Zou Y."/>
            <person name="Li Q."/>
            <person name="Zhang J."/>
            <person name="Bourne D.G."/>
            <person name="Lyu Y."/>
            <person name="Liu C."/>
            <person name="Zhang S."/>
        </authorList>
    </citation>
    <scope>NUCLEOTIDE SEQUENCE [LARGE SCALE GENOMIC DNA]</scope>
    <source>
        <strain evidence="2 3">SCSIO 13291</strain>
    </source>
</reference>
<dbReference type="PANTHER" id="PTHR24347">
    <property type="entry name" value="SERINE/THREONINE-PROTEIN KINASE"/>
    <property type="match status" value="1"/>
</dbReference>